<keyword evidence="3" id="KW-1185">Reference proteome</keyword>
<keyword evidence="1" id="KW-0472">Membrane</keyword>
<dbReference type="EMBL" id="CATNWA010008766">
    <property type="protein sequence ID" value="CAI9556758.1"/>
    <property type="molecule type" value="Genomic_DNA"/>
</dbReference>
<gene>
    <name evidence="2" type="ORF">SPARVUS_LOCUS4588300</name>
</gene>
<reference evidence="2" key="1">
    <citation type="submission" date="2023-05" db="EMBL/GenBank/DDBJ databases">
        <authorList>
            <person name="Stuckert A."/>
        </authorList>
    </citation>
    <scope>NUCLEOTIDE SEQUENCE</scope>
</reference>
<protein>
    <submittedName>
        <fullName evidence="2">Uncharacterized protein</fullName>
    </submittedName>
</protein>
<keyword evidence="1" id="KW-1133">Transmembrane helix</keyword>
<feature type="non-terminal residue" evidence="2">
    <location>
        <position position="62"/>
    </location>
</feature>
<evidence type="ECO:0000313" key="3">
    <source>
        <dbReference type="Proteomes" id="UP001162483"/>
    </source>
</evidence>
<comment type="caution">
    <text evidence="2">The sequence shown here is derived from an EMBL/GenBank/DDBJ whole genome shotgun (WGS) entry which is preliminary data.</text>
</comment>
<sequence length="62" mass="7331">MYVKWFDTVMLYYGILDLNITFFNFLTSRRFRPPRMSRRLQETEPGRWMPALAGGDGGGHCR</sequence>
<organism evidence="2 3">
    <name type="scientific">Staurois parvus</name>
    <dbReference type="NCBI Taxonomy" id="386267"/>
    <lineage>
        <taxon>Eukaryota</taxon>
        <taxon>Metazoa</taxon>
        <taxon>Chordata</taxon>
        <taxon>Craniata</taxon>
        <taxon>Vertebrata</taxon>
        <taxon>Euteleostomi</taxon>
        <taxon>Amphibia</taxon>
        <taxon>Batrachia</taxon>
        <taxon>Anura</taxon>
        <taxon>Neobatrachia</taxon>
        <taxon>Ranoidea</taxon>
        <taxon>Ranidae</taxon>
        <taxon>Staurois</taxon>
    </lineage>
</organism>
<name>A0ABN9CAZ1_9NEOB</name>
<feature type="transmembrane region" description="Helical" evidence="1">
    <location>
        <begin position="12"/>
        <end position="31"/>
    </location>
</feature>
<keyword evidence="1" id="KW-0812">Transmembrane</keyword>
<dbReference type="Proteomes" id="UP001162483">
    <property type="component" value="Unassembled WGS sequence"/>
</dbReference>
<proteinExistence type="predicted"/>
<evidence type="ECO:0000256" key="1">
    <source>
        <dbReference type="SAM" id="Phobius"/>
    </source>
</evidence>
<accession>A0ABN9CAZ1</accession>
<evidence type="ECO:0000313" key="2">
    <source>
        <dbReference type="EMBL" id="CAI9556758.1"/>
    </source>
</evidence>